<dbReference type="AlphaFoldDB" id="A0A1G6PF17"/>
<evidence type="ECO:0000313" key="2">
    <source>
        <dbReference type="Proteomes" id="UP000199452"/>
    </source>
</evidence>
<dbReference type="InterPro" id="IPR010354">
    <property type="entry name" value="Oleate_hydratase"/>
</dbReference>
<dbReference type="GO" id="GO:0050151">
    <property type="term" value="F:oleate hydratase activity"/>
    <property type="evidence" value="ECO:0007669"/>
    <property type="project" value="InterPro"/>
</dbReference>
<dbReference type="EMBL" id="FMYP01000051">
    <property type="protein sequence ID" value="SDC78116.1"/>
    <property type="molecule type" value="Genomic_DNA"/>
</dbReference>
<dbReference type="InterPro" id="IPR036188">
    <property type="entry name" value="FAD/NAD-bd_sf"/>
</dbReference>
<dbReference type="Pfam" id="PF06100">
    <property type="entry name" value="MCRA"/>
    <property type="match status" value="1"/>
</dbReference>
<dbReference type="OrthoDB" id="4540221at2"/>
<name>A0A1G6PF17_9BACT</name>
<dbReference type="GO" id="GO:0071949">
    <property type="term" value="F:FAD binding"/>
    <property type="evidence" value="ECO:0007669"/>
    <property type="project" value="InterPro"/>
</dbReference>
<organism evidence="1 2">
    <name type="scientific">Williamwhitmania taraxaci</name>
    <dbReference type="NCBI Taxonomy" id="1640674"/>
    <lineage>
        <taxon>Bacteria</taxon>
        <taxon>Pseudomonadati</taxon>
        <taxon>Bacteroidota</taxon>
        <taxon>Bacteroidia</taxon>
        <taxon>Bacteroidales</taxon>
        <taxon>Williamwhitmaniaceae</taxon>
        <taxon>Williamwhitmania</taxon>
    </lineage>
</organism>
<dbReference type="RefSeq" id="WP_125869862.1">
    <property type="nucleotide sequence ID" value="NZ_FMYP01000051.1"/>
</dbReference>
<evidence type="ECO:0000313" key="1">
    <source>
        <dbReference type="EMBL" id="SDC78116.1"/>
    </source>
</evidence>
<dbReference type="Gene3D" id="3.50.50.60">
    <property type="entry name" value="FAD/NAD(P)-binding domain"/>
    <property type="match status" value="1"/>
</dbReference>
<reference evidence="1 2" key="1">
    <citation type="submission" date="2016-09" db="EMBL/GenBank/DDBJ databases">
        <authorList>
            <person name="Capua I."/>
            <person name="De Benedictis P."/>
            <person name="Joannis T."/>
            <person name="Lombin L.H."/>
            <person name="Cattoli G."/>
        </authorList>
    </citation>
    <scope>NUCLEOTIDE SEQUENCE [LARGE SCALE GENOMIC DNA]</scope>
    <source>
        <strain evidence="1 2">A7P-90m</strain>
    </source>
</reference>
<protein>
    <submittedName>
        <fullName evidence="1">Oleate hydratase</fullName>
    </submittedName>
</protein>
<keyword evidence="2" id="KW-1185">Reference proteome</keyword>
<dbReference type="GO" id="GO:0006631">
    <property type="term" value="P:fatty acid metabolic process"/>
    <property type="evidence" value="ECO:0007669"/>
    <property type="project" value="InterPro"/>
</dbReference>
<gene>
    <name evidence="1" type="ORF">SAMN05216323_10512</name>
</gene>
<proteinExistence type="predicted"/>
<sequence>MRAIKNTNPKEAQIYLIGSGISSLASAVYLEKDAGVPGANIHILPYIRNIKA</sequence>
<dbReference type="Proteomes" id="UP000199452">
    <property type="component" value="Unassembled WGS sequence"/>
</dbReference>
<accession>A0A1G6PF17</accession>